<dbReference type="AlphaFoldDB" id="A0A3T1CLG1"/>
<sequence>MQSLQHEFDIRLTAFQESYEWEECDGLVRPLALAGDLIESAFEPVTAARAMHALRQVLSTAPESEMTWSKLDNEEPTLEWRAQWEDIDAYNDTFWPETMERAHDLHAFAYYGILPSWSFLSEDGEKPQRILDSLDVPAFVTGTIENLTGFLSLFGPGSEFYGLEAIQTTCLAAAGRLKYDNDEPITVHELAALSRVTTKRLQNAIYAKSADAPIVSRDGLIAPASAESWLTKRDYMPSIWKEYLSGECWKSESNDIAPKKLEEPEEYLFVPEARDGTIFGPKSCLRPGRPSEEPHYTIGAKGEEQDYENFGDALSALTTMATPRWRRPNDAGNFGIVTVERWRRVSARELSQL</sequence>
<evidence type="ECO:0000313" key="2">
    <source>
        <dbReference type="Proteomes" id="UP000290057"/>
    </source>
</evidence>
<dbReference type="Proteomes" id="UP000290057">
    <property type="component" value="Chromosome"/>
</dbReference>
<reference evidence="1 2" key="1">
    <citation type="submission" date="2019-01" db="EMBL/GenBank/DDBJ databases">
        <title>Complete genome sequence of Erythrobacter flavus KJ5.</title>
        <authorList>
            <person name="Kanesaki Y."/>
            <person name="Brotosudarmo T."/>
            <person name="Moriuchi R."/>
            <person name="Awai K."/>
        </authorList>
    </citation>
    <scope>NUCLEOTIDE SEQUENCE [LARGE SCALE GENOMIC DNA]</scope>
    <source>
        <strain evidence="1 2">KJ5</strain>
    </source>
</reference>
<dbReference type="EMBL" id="AP019389">
    <property type="protein sequence ID" value="BBI21792.1"/>
    <property type="molecule type" value="Genomic_DNA"/>
</dbReference>
<keyword evidence="2" id="KW-1185">Reference proteome</keyword>
<name>A0A3T1CLG1_9SPHN</name>
<proteinExistence type="predicted"/>
<accession>A0A3T1CLG1</accession>
<protein>
    <submittedName>
        <fullName evidence="1">Uncharacterized protein</fullName>
    </submittedName>
</protein>
<gene>
    <name evidence="1" type="ORF">EKJ_26390</name>
</gene>
<evidence type="ECO:0000313" key="1">
    <source>
        <dbReference type="EMBL" id="BBI21792.1"/>
    </source>
</evidence>
<dbReference type="RefSeq" id="WP_197724740.1">
    <property type="nucleotide sequence ID" value="NZ_AP019389.1"/>
</dbReference>
<organism evidence="1 2">
    <name type="scientific">Qipengyuania flava</name>
    <dbReference type="NCBI Taxonomy" id="192812"/>
    <lineage>
        <taxon>Bacteria</taxon>
        <taxon>Pseudomonadati</taxon>
        <taxon>Pseudomonadota</taxon>
        <taxon>Alphaproteobacteria</taxon>
        <taxon>Sphingomonadales</taxon>
        <taxon>Erythrobacteraceae</taxon>
        <taxon>Qipengyuania</taxon>
    </lineage>
</organism>